<dbReference type="EMBL" id="CALNXI010000156">
    <property type="protein sequence ID" value="CAH3020694.1"/>
    <property type="molecule type" value="Genomic_DNA"/>
</dbReference>
<gene>
    <name evidence="3" type="ORF">PEVE_00008248</name>
</gene>
<evidence type="ECO:0000256" key="1">
    <source>
        <dbReference type="SAM" id="MobiDB-lite"/>
    </source>
</evidence>
<reference evidence="3 4" key="1">
    <citation type="submission" date="2022-05" db="EMBL/GenBank/DDBJ databases">
        <authorList>
            <consortium name="Genoscope - CEA"/>
            <person name="William W."/>
        </authorList>
    </citation>
    <scope>NUCLEOTIDE SEQUENCE [LARGE SCALE GENOMIC DNA]</scope>
</reference>
<feature type="domain" description="Apical junction molecule ajm1 alpha/beta" evidence="2">
    <location>
        <begin position="175"/>
        <end position="292"/>
    </location>
</feature>
<accession>A0ABN8LZM3</accession>
<dbReference type="Proteomes" id="UP001159427">
    <property type="component" value="Unassembled WGS sequence"/>
</dbReference>
<feature type="region of interest" description="Disordered" evidence="1">
    <location>
        <begin position="78"/>
        <end position="118"/>
    </location>
</feature>
<evidence type="ECO:0000313" key="4">
    <source>
        <dbReference type="Proteomes" id="UP001159427"/>
    </source>
</evidence>
<protein>
    <recommendedName>
        <fullName evidence="2">Apical junction molecule ajm1 alpha/beta domain-containing protein</fullName>
    </recommendedName>
</protein>
<dbReference type="SUPFAM" id="SSF144232">
    <property type="entry name" value="HIT/MYND zinc finger-like"/>
    <property type="match status" value="1"/>
</dbReference>
<feature type="compositionally biased region" description="Pro residues" evidence="1">
    <location>
        <begin position="105"/>
        <end position="117"/>
    </location>
</feature>
<dbReference type="Pfam" id="PF26649">
    <property type="entry name" value="Ajm-1"/>
    <property type="match status" value="1"/>
</dbReference>
<feature type="compositionally biased region" description="Polar residues" evidence="1">
    <location>
        <begin position="78"/>
        <end position="97"/>
    </location>
</feature>
<dbReference type="PANTHER" id="PTHR21517:SF3">
    <property type="entry name" value="APICAL JUNCTION COMPONENT 1 HOMOLOG"/>
    <property type="match status" value="1"/>
</dbReference>
<sequence>MYVCIGKGGCRASRRRSPQYEDMVPVSPSKVKHKRGKAKGSYNASPMNGNHPPLEYSPKPCNFQEEFASNASVLSLDVNDNSKNSRTPSPSKSNTLPRHTAKTPPQKPPRGLPPKPPRLMERKLFTCENPSCQKQEELLGIVALDFKSCPSCFTHYCCIECRRTHWKEHRLVCHYGQVNSHMKSIVHMCNENCLLLQYLSEIAREGFVTKGRGAVMMIFLSPKAAELFVESGVDYFRNPRNRPTFSSVQELKDSGVSSKHQKLLLFLVNNYSPAQEMVLNIAVVIGKNLPKTPIPRNKEPAVITQIRIPFKGKKHSRTFSPQRSQEFNTVCTYNVNDNVRRKSL</sequence>
<evidence type="ECO:0000313" key="3">
    <source>
        <dbReference type="EMBL" id="CAH3020694.1"/>
    </source>
</evidence>
<organism evidence="3 4">
    <name type="scientific">Porites evermanni</name>
    <dbReference type="NCBI Taxonomy" id="104178"/>
    <lineage>
        <taxon>Eukaryota</taxon>
        <taxon>Metazoa</taxon>
        <taxon>Cnidaria</taxon>
        <taxon>Anthozoa</taxon>
        <taxon>Hexacorallia</taxon>
        <taxon>Scleractinia</taxon>
        <taxon>Fungiina</taxon>
        <taxon>Poritidae</taxon>
        <taxon>Porites</taxon>
    </lineage>
</organism>
<dbReference type="InterPro" id="IPR058586">
    <property type="entry name" value="Ajm-1"/>
</dbReference>
<comment type="caution">
    <text evidence="3">The sequence shown here is derived from an EMBL/GenBank/DDBJ whole genome shotgun (WGS) entry which is preliminary data.</text>
</comment>
<feature type="region of interest" description="Disordered" evidence="1">
    <location>
        <begin position="7"/>
        <end position="61"/>
    </location>
</feature>
<proteinExistence type="predicted"/>
<evidence type="ECO:0000259" key="2">
    <source>
        <dbReference type="Pfam" id="PF26649"/>
    </source>
</evidence>
<dbReference type="PANTHER" id="PTHR21517">
    <property type="entry name" value="APICAL JUNCTION COMPONENT 1 HOMOLOG"/>
    <property type="match status" value="1"/>
</dbReference>
<keyword evidence="4" id="KW-1185">Reference proteome</keyword>
<dbReference type="InterPro" id="IPR038825">
    <property type="entry name" value="Apical_junction"/>
</dbReference>
<name>A0ABN8LZM3_9CNID</name>